<evidence type="ECO:0000313" key="2">
    <source>
        <dbReference type="EMBL" id="KZM25770.1"/>
    </source>
</evidence>
<feature type="compositionally biased region" description="Pro residues" evidence="1">
    <location>
        <begin position="1"/>
        <end position="10"/>
    </location>
</feature>
<comment type="caution">
    <text evidence="2">The sequence shown here is derived from an EMBL/GenBank/DDBJ whole genome shotgun (WGS) entry which is preliminary data.</text>
</comment>
<dbReference type="STRING" id="5454.A0A163IHR5"/>
<feature type="compositionally biased region" description="Basic and acidic residues" evidence="1">
    <location>
        <begin position="376"/>
        <end position="387"/>
    </location>
</feature>
<feature type="region of interest" description="Disordered" evidence="1">
    <location>
        <begin position="1"/>
        <end position="196"/>
    </location>
</feature>
<organism evidence="2 3">
    <name type="scientific">Didymella rabiei</name>
    <name type="common">Chickpea ascochyta blight fungus</name>
    <name type="synonym">Mycosphaerella rabiei</name>
    <dbReference type="NCBI Taxonomy" id="5454"/>
    <lineage>
        <taxon>Eukaryota</taxon>
        <taxon>Fungi</taxon>
        <taxon>Dikarya</taxon>
        <taxon>Ascomycota</taxon>
        <taxon>Pezizomycotina</taxon>
        <taxon>Dothideomycetes</taxon>
        <taxon>Pleosporomycetidae</taxon>
        <taxon>Pleosporales</taxon>
        <taxon>Pleosporineae</taxon>
        <taxon>Didymellaceae</taxon>
        <taxon>Ascochyta</taxon>
    </lineage>
</organism>
<feature type="region of interest" description="Disordered" evidence="1">
    <location>
        <begin position="308"/>
        <end position="465"/>
    </location>
</feature>
<dbReference type="Pfam" id="PF01363">
    <property type="entry name" value="FYVE"/>
    <property type="match status" value="1"/>
</dbReference>
<reference evidence="2 3" key="1">
    <citation type="journal article" date="2016" name="Sci. Rep.">
        <title>Draft genome sequencing and secretome analysis of fungal phytopathogen Ascochyta rabiei provides insight into the necrotrophic effector repertoire.</title>
        <authorList>
            <person name="Verma S."/>
            <person name="Gazara R.K."/>
            <person name="Nizam S."/>
            <person name="Parween S."/>
            <person name="Chattopadhyay D."/>
            <person name="Verma P.K."/>
        </authorList>
    </citation>
    <scope>NUCLEOTIDE SEQUENCE [LARGE SCALE GENOMIC DNA]</scope>
    <source>
        <strain evidence="2 3">ArDII</strain>
    </source>
</reference>
<feature type="compositionally biased region" description="Polar residues" evidence="1">
    <location>
        <begin position="504"/>
        <end position="532"/>
    </location>
</feature>
<feature type="region of interest" description="Disordered" evidence="1">
    <location>
        <begin position="504"/>
        <end position="550"/>
    </location>
</feature>
<protein>
    <submittedName>
        <fullName evidence="2">Zinc ion binding</fullName>
    </submittedName>
</protein>
<accession>A0A163IHR5</accession>
<proteinExistence type="predicted"/>
<feature type="compositionally biased region" description="Low complexity" evidence="1">
    <location>
        <begin position="85"/>
        <end position="103"/>
    </location>
</feature>
<dbReference type="InterPro" id="IPR013083">
    <property type="entry name" value="Znf_RING/FYVE/PHD"/>
</dbReference>
<dbReference type="InterPro" id="IPR017455">
    <property type="entry name" value="Znf_FYVE-rel"/>
</dbReference>
<dbReference type="Proteomes" id="UP000076837">
    <property type="component" value="Unassembled WGS sequence"/>
</dbReference>
<dbReference type="EMBL" id="JYNV01000120">
    <property type="protein sequence ID" value="KZM25770.1"/>
    <property type="molecule type" value="Genomic_DNA"/>
</dbReference>
<dbReference type="SUPFAM" id="SSF57903">
    <property type="entry name" value="FYVE/PHD zinc finger"/>
    <property type="match status" value="1"/>
</dbReference>
<dbReference type="Gene3D" id="3.30.40.10">
    <property type="entry name" value="Zinc/RING finger domain, C3HC4 (zinc finger)"/>
    <property type="match status" value="2"/>
</dbReference>
<dbReference type="AlphaFoldDB" id="A0A163IHR5"/>
<sequence>MMPPEQGHPPRPPRRSSSHTAAAREPAPSESSSGPSSHLHPHRPRPHPHGAVAEQFAPQPRDAYGGETWVDFLREAPPARPRPHLTPTSTTPTTDPVPASSSSPPLPLPLPSRLPTDASSPSSSADRKRRLTTADSPMRRPSSTRPHSASHHGSSSNPLVLDASPPPASASAPALERPLPPPPSYAAPSTTPSPFRRESDLVLPAWQPDADVADCPVCNRHFTFLFRKHHCRKCGRVVCSQCSPHRITIPRQFIVHPPSDAANSLIDLSGDDDANPMSNFGPFRNPALGGGEEVRVCNPCVPDPNYSLPPQYPSPATHAHGQPPPPATRPDYIPGAAPPYQRSHPSSSSLHVAPRPASQRSQTQPSRDPFSTRRVSYHDPSRPEDRWPSPLPTLGHVYPSLTRQNDHTLASSRPPTGSTYLPQAPQQRAGSGSSSVRAGDRFPRQFFVPTPQPPAIQQLNPRPRRQIAEEDECPICGGELPAKGPDGDDSARSQHIEECIALHSSSPAPNSAATRPQAQTSASLPTTRTRGMSSAGNAEGAGSSSHRHSHAARGMFPYTATEKDCIDENGDDAECVICFEEFQPGDKMARLVCWCKFHEVGTYISWFWEAQLYTQRAACRTDSMFDSRVAAHAQPISCMRSSASSAKSSPTIANPDSHHAPICNVTSMVRVNSGVGIRDALASTEKSNG</sequence>
<dbReference type="PANTHER" id="PTHR39490">
    <property type="entry name" value="ARRESTIN DOMAIN-CONTAINING PROTEIN D"/>
    <property type="match status" value="1"/>
</dbReference>
<feature type="compositionally biased region" description="Low complexity" evidence="1">
    <location>
        <begin position="533"/>
        <end position="544"/>
    </location>
</feature>
<keyword evidence="3" id="KW-1185">Reference proteome</keyword>
<dbReference type="OrthoDB" id="660555at2759"/>
<dbReference type="InterPro" id="IPR000306">
    <property type="entry name" value="Znf_FYVE"/>
</dbReference>
<dbReference type="PROSITE" id="PS50178">
    <property type="entry name" value="ZF_FYVE"/>
    <property type="match status" value="1"/>
</dbReference>
<dbReference type="SMART" id="SM00064">
    <property type="entry name" value="FYVE"/>
    <property type="match status" value="1"/>
</dbReference>
<dbReference type="GO" id="GO:0046872">
    <property type="term" value="F:metal ion binding"/>
    <property type="evidence" value="ECO:0007669"/>
    <property type="project" value="InterPro"/>
</dbReference>
<dbReference type="InterPro" id="IPR052113">
    <property type="entry name" value="FYVE-type_Zinc_Finger"/>
</dbReference>
<feature type="compositionally biased region" description="Low complexity" evidence="1">
    <location>
        <begin position="21"/>
        <end position="38"/>
    </location>
</feature>
<gene>
    <name evidence="2" type="ORF">ST47_g3075</name>
</gene>
<evidence type="ECO:0000256" key="1">
    <source>
        <dbReference type="SAM" id="MobiDB-lite"/>
    </source>
</evidence>
<name>A0A163IHR5_DIDRA</name>
<feature type="compositionally biased region" description="Polar residues" evidence="1">
    <location>
        <begin position="401"/>
        <end position="429"/>
    </location>
</feature>
<dbReference type="InterPro" id="IPR011011">
    <property type="entry name" value="Znf_FYVE_PHD"/>
</dbReference>
<feature type="compositionally biased region" description="Polar residues" evidence="1">
    <location>
        <begin position="141"/>
        <end position="158"/>
    </location>
</feature>
<feature type="compositionally biased region" description="Basic residues" evidence="1">
    <location>
        <begin position="39"/>
        <end position="48"/>
    </location>
</feature>
<dbReference type="PANTHER" id="PTHR39490:SF8">
    <property type="entry name" value="ZINC FINGER FYVE DOMAIN-CONTAINING PROTEIN 21"/>
    <property type="match status" value="1"/>
</dbReference>
<evidence type="ECO:0000313" key="3">
    <source>
        <dbReference type="Proteomes" id="UP000076837"/>
    </source>
</evidence>
<feature type="compositionally biased region" description="Low complexity" evidence="1">
    <location>
        <begin position="113"/>
        <end position="124"/>
    </location>
</feature>